<evidence type="ECO:0000313" key="2">
    <source>
        <dbReference type="Proteomes" id="UP000031366"/>
    </source>
</evidence>
<reference evidence="1 2" key="1">
    <citation type="journal article" date="2015" name="Infect. Genet. Evol.">
        <title>Genomic sequences of six botulinum neurotoxin-producing strains representing three clostridial species illustrate the mobility and diversity of botulinum neurotoxin genes.</title>
        <authorList>
            <person name="Smith T.J."/>
            <person name="Hill K.K."/>
            <person name="Xie G."/>
            <person name="Foley B.T."/>
            <person name="Williamson C.H."/>
            <person name="Foster J.T."/>
            <person name="Johnson S.L."/>
            <person name="Chertkov O."/>
            <person name="Teshima H."/>
            <person name="Gibbons H.S."/>
            <person name="Johnsky L.A."/>
            <person name="Karavis M.A."/>
            <person name="Smith L.A."/>
        </authorList>
    </citation>
    <scope>NUCLEOTIDE SEQUENCE [LARGE SCALE GENOMIC DNA]</scope>
    <source>
        <strain evidence="1 2">CDC 2741</strain>
    </source>
</reference>
<sequence length="132" mass="15637">MALDKRIKEKINEIMNNRPNITVDELMEIVKEYAPKPDTEKLIKQEYRRMAQRIIASYRDEKGVRECFSVKSDTGNLYVNISNTKDKEDLKKVRQQLSKKYRGLNNSLRKIDIREQILDGQITMEELMEKAE</sequence>
<dbReference type="Proteomes" id="UP000031366">
    <property type="component" value="Unassembled WGS sequence"/>
</dbReference>
<organism evidence="1 2">
    <name type="scientific">Clostridium argentinense CDC 2741</name>
    <dbReference type="NCBI Taxonomy" id="1418104"/>
    <lineage>
        <taxon>Bacteria</taxon>
        <taxon>Bacillati</taxon>
        <taxon>Bacillota</taxon>
        <taxon>Clostridia</taxon>
        <taxon>Eubacteriales</taxon>
        <taxon>Clostridiaceae</taxon>
        <taxon>Clostridium</taxon>
    </lineage>
</organism>
<dbReference type="STRING" id="29341.RSJ17_14705"/>
<dbReference type="OrthoDB" id="1911520at2"/>
<evidence type="ECO:0000313" key="1">
    <source>
        <dbReference type="EMBL" id="KIE46846.1"/>
    </source>
</evidence>
<dbReference type="EMBL" id="AYSO01000015">
    <property type="protein sequence ID" value="KIE46846.1"/>
    <property type="molecule type" value="Genomic_DNA"/>
</dbReference>
<gene>
    <name evidence="1" type="ORF">U732_1092</name>
</gene>
<keyword evidence="2" id="KW-1185">Reference proteome</keyword>
<dbReference type="AlphaFoldDB" id="A0A0C1R8H9"/>
<proteinExistence type="predicted"/>
<accession>A0A0C1R8H9</accession>
<protein>
    <submittedName>
        <fullName evidence="1">Uncharacterized protein</fullName>
    </submittedName>
</protein>
<name>A0A0C1R8H9_9CLOT</name>
<dbReference type="RefSeq" id="WP_039631858.1">
    <property type="nucleotide sequence ID" value="NZ_AYSO01000015.1"/>
</dbReference>
<comment type="caution">
    <text evidence="1">The sequence shown here is derived from an EMBL/GenBank/DDBJ whole genome shotgun (WGS) entry which is preliminary data.</text>
</comment>